<reference evidence="1 2" key="1">
    <citation type="journal article" date="2015" name="Biol. Direct">
        <title>Babela massiliensis, a representative of a widespread bacterial phylum with unusual adaptations to parasitism in amoebae.</title>
        <authorList>
            <person name="Pagnier I."/>
            <person name="Yutin N."/>
            <person name="Croce O."/>
            <person name="Makarova K.S."/>
            <person name="Wolf Y.I."/>
            <person name="Benamar S."/>
            <person name="Raoult D."/>
            <person name="Koonin E.V."/>
            <person name="La Scola B."/>
        </authorList>
    </citation>
    <scope>NUCLEOTIDE SEQUENCE [LARGE SCALE GENOMIC DNA]</scope>
    <source>
        <strain evidence="2">BABL1</strain>
    </source>
</reference>
<dbReference type="Proteomes" id="UP000018769">
    <property type="component" value="Chromosome I"/>
</dbReference>
<dbReference type="STRING" id="673862.BABL1_gene_60"/>
<dbReference type="HOGENOM" id="CLU_2463289_0_0_7"/>
<dbReference type="EMBL" id="HG793133">
    <property type="protein sequence ID" value="CDK30926.1"/>
    <property type="molecule type" value="Genomic_DNA"/>
</dbReference>
<sequence length="88" mass="10324">MLYGYKNIKHEDGKANVIVDKYSSHIIQNTFELYATYAFSMGQLYQKINKDYGLKQPFYYGMMVGNNKSYLHRCPPLSVQSFLNRPNK</sequence>
<accession>V6DK65</accession>
<evidence type="ECO:0000313" key="2">
    <source>
        <dbReference type="Proteomes" id="UP000018769"/>
    </source>
</evidence>
<keyword evidence="2" id="KW-1185">Reference proteome</keyword>
<dbReference type="KEGG" id="dpb:BABL1_gene_60"/>
<dbReference type="AlphaFoldDB" id="V6DK65"/>
<proteinExistence type="predicted"/>
<name>V6DK65_9BACT</name>
<gene>
    <name evidence="1" type="ORF">BABL1_gene_60</name>
</gene>
<protein>
    <submittedName>
        <fullName evidence="1">Uncharacterized protein</fullName>
    </submittedName>
</protein>
<organism evidence="1 2">
    <name type="scientific">Candidatus Babela massiliensis</name>
    <dbReference type="NCBI Taxonomy" id="673862"/>
    <lineage>
        <taxon>Bacteria</taxon>
        <taxon>Candidatus Babelota</taxon>
        <taxon>Candidatus Babeliae</taxon>
        <taxon>Candidatus Babeliales</taxon>
        <taxon>Candidatus Babeliaceae</taxon>
        <taxon>Candidatus Babela</taxon>
    </lineage>
</organism>
<evidence type="ECO:0000313" key="1">
    <source>
        <dbReference type="EMBL" id="CDK30926.1"/>
    </source>
</evidence>